<name>A0A1H2JE29_9ACTN</name>
<evidence type="ECO:0000256" key="3">
    <source>
        <dbReference type="SAM" id="MobiDB-lite"/>
    </source>
</evidence>
<feature type="region of interest" description="Disordered" evidence="3">
    <location>
        <begin position="70"/>
        <end position="114"/>
    </location>
</feature>
<dbReference type="AlphaFoldDB" id="A0A1H2JE29"/>
<evidence type="ECO:0000313" key="6">
    <source>
        <dbReference type="Proteomes" id="UP000182977"/>
    </source>
</evidence>
<evidence type="ECO:0008006" key="7">
    <source>
        <dbReference type="Google" id="ProtNLM"/>
    </source>
</evidence>
<feature type="transmembrane region" description="Helical" evidence="4">
    <location>
        <begin position="120"/>
        <end position="139"/>
    </location>
</feature>
<dbReference type="Gene3D" id="1.10.10.1320">
    <property type="entry name" value="Anti-sigma factor, zinc-finger domain"/>
    <property type="match status" value="1"/>
</dbReference>
<dbReference type="STRING" id="419479.SAMN04488563_2590"/>
<keyword evidence="6" id="KW-1185">Reference proteome</keyword>
<accession>A0A1H2JE29</accession>
<evidence type="ECO:0000256" key="2">
    <source>
        <dbReference type="ARBA" id="ARBA00023163"/>
    </source>
</evidence>
<reference evidence="6" key="1">
    <citation type="submission" date="2016-10" db="EMBL/GenBank/DDBJ databases">
        <authorList>
            <person name="Varghese N."/>
            <person name="Submissions S."/>
        </authorList>
    </citation>
    <scope>NUCLEOTIDE SEQUENCE [LARGE SCALE GENOMIC DNA]</scope>
    <source>
        <strain evidence="6">DSM 45079</strain>
    </source>
</reference>
<dbReference type="OrthoDB" id="3743969at2"/>
<keyword evidence="4" id="KW-0472">Membrane</keyword>
<keyword evidence="4" id="KW-1133">Transmembrane helix</keyword>
<protein>
    <recommendedName>
        <fullName evidence="7">Zinc-finger</fullName>
    </recommendedName>
</protein>
<keyword evidence="2" id="KW-0804">Transcription</keyword>
<evidence type="ECO:0000256" key="4">
    <source>
        <dbReference type="SAM" id="Phobius"/>
    </source>
</evidence>
<gene>
    <name evidence="5" type="ORF">SAMN04488563_2590</name>
</gene>
<dbReference type="Proteomes" id="UP000182977">
    <property type="component" value="Chromosome I"/>
</dbReference>
<dbReference type="InterPro" id="IPR041916">
    <property type="entry name" value="Anti_sigma_zinc_sf"/>
</dbReference>
<organism evidence="5 6">
    <name type="scientific">Jiangella alkaliphila</name>
    <dbReference type="NCBI Taxonomy" id="419479"/>
    <lineage>
        <taxon>Bacteria</taxon>
        <taxon>Bacillati</taxon>
        <taxon>Actinomycetota</taxon>
        <taxon>Actinomycetes</taxon>
        <taxon>Jiangellales</taxon>
        <taxon>Jiangellaceae</taxon>
        <taxon>Jiangella</taxon>
    </lineage>
</organism>
<evidence type="ECO:0000256" key="1">
    <source>
        <dbReference type="ARBA" id="ARBA00023015"/>
    </source>
</evidence>
<keyword evidence="1" id="KW-0805">Transcription regulation</keyword>
<sequence>MRHLDERISDLVDDRLEHDERDRALVHLTVCEHCREAVDVERDARNALRSLPDVAPSDKLVASLLALAEPGEPLPPVPSRSAVTPAPVAGWRPRDSRPPSGPSGSRPSGRSGRRVRAVRVVALGMCTTGAMLILLASLGGTGANSPGTPDTPVSVVPPLEEFTVEHARSTGGLPFAEPASLLVTTDRSTGDGW</sequence>
<keyword evidence="4" id="KW-0812">Transmembrane</keyword>
<proteinExistence type="predicted"/>
<dbReference type="EMBL" id="LT629791">
    <property type="protein sequence ID" value="SDU54607.1"/>
    <property type="molecule type" value="Genomic_DNA"/>
</dbReference>
<evidence type="ECO:0000313" key="5">
    <source>
        <dbReference type="EMBL" id="SDU54607.1"/>
    </source>
</evidence>
<dbReference type="RefSeq" id="WP_046769067.1">
    <property type="nucleotide sequence ID" value="NZ_KQ061230.1"/>
</dbReference>